<evidence type="ECO:0000313" key="2">
    <source>
        <dbReference type="EMBL" id="CAE18813.1"/>
    </source>
</evidence>
<proteinExistence type="predicted"/>
<dbReference type="Gene3D" id="3.90.550.10">
    <property type="entry name" value="Spore Coat Polysaccharide Biosynthesis Protein SpsA, Chain A"/>
    <property type="match status" value="1"/>
</dbReference>
<dbReference type="eggNOG" id="COG0463">
    <property type="taxonomic scope" value="Bacteria"/>
</dbReference>
<protein>
    <submittedName>
        <fullName evidence="2">Possible Glycosyl transferase</fullName>
    </submittedName>
</protein>
<dbReference type="Proteomes" id="UP000001026">
    <property type="component" value="Chromosome"/>
</dbReference>
<reference evidence="2 3" key="1">
    <citation type="journal article" date="2003" name="Nature">
        <title>Genome divergence in two Prochlorococcus ecotypes reflects oceanic niche differentiation.</title>
        <authorList>
            <person name="Rocap G."/>
            <person name="Larimer F.W."/>
            <person name="Lamerdin J.E."/>
            <person name="Malfatti S."/>
            <person name="Chain P."/>
            <person name="Ahlgren N.A."/>
            <person name="Arellano A."/>
            <person name="Coleman M."/>
            <person name="Hauser L."/>
            <person name="Hess W.R."/>
            <person name="Johnson Z.I."/>
            <person name="Land M.L."/>
            <person name="Lindell D."/>
            <person name="Post A.F."/>
            <person name="Regala W."/>
            <person name="Shah M."/>
            <person name="Shaw S.L."/>
            <person name="Steglich C."/>
            <person name="Sullivan M.B."/>
            <person name="Ting C.S."/>
            <person name="Tolonen A."/>
            <person name="Webb E.A."/>
            <person name="Zinser E.R."/>
            <person name="Chisholm S.W."/>
        </authorList>
    </citation>
    <scope>NUCLEOTIDE SEQUENCE [LARGE SCALE GENOMIC DNA]</scope>
    <source>
        <strain evidence="3">CCMP1986 / NIES-2087 / MED4</strain>
    </source>
</reference>
<accession>Q7TUE7</accession>
<dbReference type="Pfam" id="PF00535">
    <property type="entry name" value="Glycos_transf_2"/>
    <property type="match status" value="1"/>
</dbReference>
<dbReference type="HOGENOM" id="CLU_1077136_0_0_3"/>
<dbReference type="EMBL" id="BX548174">
    <property type="protein sequence ID" value="CAE18813.1"/>
    <property type="molecule type" value="Genomic_DNA"/>
</dbReference>
<dbReference type="KEGG" id="pmm:PMM0354"/>
<dbReference type="GO" id="GO:0016740">
    <property type="term" value="F:transferase activity"/>
    <property type="evidence" value="ECO:0007669"/>
    <property type="project" value="UniProtKB-KW"/>
</dbReference>
<evidence type="ECO:0000259" key="1">
    <source>
        <dbReference type="Pfam" id="PF00535"/>
    </source>
</evidence>
<name>Q7TUE7_PROMP</name>
<feature type="domain" description="Glycosyltransferase 2-like" evidence="1">
    <location>
        <begin position="2"/>
        <end position="108"/>
    </location>
</feature>
<organism evidence="2 3">
    <name type="scientific">Prochlorococcus marinus subsp. pastoris (strain CCMP1986 / NIES-2087 / MED4)</name>
    <dbReference type="NCBI Taxonomy" id="59919"/>
    <lineage>
        <taxon>Bacteria</taxon>
        <taxon>Bacillati</taxon>
        <taxon>Cyanobacteriota</taxon>
        <taxon>Cyanophyceae</taxon>
        <taxon>Synechococcales</taxon>
        <taxon>Prochlorococcaceae</taxon>
        <taxon>Prochlorococcus</taxon>
    </lineage>
</organism>
<gene>
    <name evidence="2" type="ordered locus">PMM0354</name>
</gene>
<sequence length="209" mass="24994">MVDDCSSDSSYEIAYSICEQNKNFKLFRNNRRIGALNNIFNLLHTKVKEPSKTIDVIIDGDDYLYSSDVLNVIEEKYFKTNCLITYGSHVSSKGVQGKKYPRFIREFNLFRKYFWYASHLKTFRHDLWLSINPQDFLNKNREYFSVASDLAIMFPMLEMAGNRQEFISEILYCYNDKNPISDHKIRRKEQILSAKEIRQKKRYNRRIFN</sequence>
<dbReference type="AlphaFoldDB" id="Q7TUE7"/>
<dbReference type="InterPro" id="IPR029044">
    <property type="entry name" value="Nucleotide-diphossugar_trans"/>
</dbReference>
<dbReference type="SUPFAM" id="SSF53448">
    <property type="entry name" value="Nucleotide-diphospho-sugar transferases"/>
    <property type="match status" value="1"/>
</dbReference>
<keyword evidence="2" id="KW-0808">Transferase</keyword>
<dbReference type="InterPro" id="IPR001173">
    <property type="entry name" value="Glyco_trans_2-like"/>
</dbReference>
<evidence type="ECO:0000313" key="3">
    <source>
        <dbReference type="Proteomes" id="UP000001026"/>
    </source>
</evidence>